<dbReference type="EC" id="3.4.19.12" evidence="3"/>
<feature type="domain" description="Josephin" evidence="14">
    <location>
        <begin position="1"/>
        <end position="182"/>
    </location>
</feature>
<evidence type="ECO:0000256" key="10">
    <source>
        <dbReference type="ARBA" id="ARBA00023242"/>
    </source>
</evidence>
<dbReference type="GO" id="GO:0006508">
    <property type="term" value="P:proteolysis"/>
    <property type="evidence" value="ECO:0007669"/>
    <property type="project" value="UniProtKB-KW"/>
</dbReference>
<reference evidence="15" key="1">
    <citation type="submission" date="2020-06" db="EMBL/GenBank/DDBJ databases">
        <title>Draft genome of Bugula neritina, a colonial animal packing powerful symbionts and potential medicines.</title>
        <authorList>
            <person name="Rayko M."/>
        </authorList>
    </citation>
    <scope>NUCLEOTIDE SEQUENCE [LARGE SCALE GENOMIC DNA]</scope>
    <source>
        <strain evidence="15">Kwan_BN1</strain>
    </source>
</reference>
<evidence type="ECO:0000259" key="14">
    <source>
        <dbReference type="PROSITE" id="PS50957"/>
    </source>
</evidence>
<keyword evidence="10" id="KW-0539">Nucleus</keyword>
<evidence type="ECO:0000313" key="15">
    <source>
        <dbReference type="EMBL" id="KAF6023935.1"/>
    </source>
</evidence>
<dbReference type="PANTHER" id="PTHR14159">
    <property type="entry name" value="ATAXIN-3-RELATED"/>
    <property type="match status" value="1"/>
</dbReference>
<evidence type="ECO:0000256" key="9">
    <source>
        <dbReference type="ARBA" id="ARBA00023163"/>
    </source>
</evidence>
<dbReference type="Gene3D" id="1.10.287.10">
    <property type="entry name" value="S15/NS1, RNA-binding"/>
    <property type="match status" value="1"/>
</dbReference>
<dbReference type="GO" id="GO:0004843">
    <property type="term" value="F:cysteine-type deubiquitinase activity"/>
    <property type="evidence" value="ECO:0007669"/>
    <property type="project" value="UniProtKB-EC"/>
</dbReference>
<dbReference type="InterPro" id="IPR033865">
    <property type="entry name" value="Ataxin-3"/>
</dbReference>
<dbReference type="GO" id="GO:0016579">
    <property type="term" value="P:protein deubiquitination"/>
    <property type="evidence" value="ECO:0007669"/>
    <property type="project" value="InterPro"/>
</dbReference>
<evidence type="ECO:0000256" key="7">
    <source>
        <dbReference type="ARBA" id="ARBA00022807"/>
    </source>
</evidence>
<comment type="catalytic activity">
    <reaction evidence="1">
        <text>Thiol-dependent hydrolysis of ester, thioester, amide, peptide and isopeptide bonds formed by the C-terminal Gly of ubiquitin (a 76-residue protein attached to proteins as an intracellular targeting signal).</text>
        <dbReference type="EC" id="3.4.19.12"/>
    </reaction>
</comment>
<dbReference type="EMBL" id="VXIV02002644">
    <property type="protein sequence ID" value="KAF6023935.1"/>
    <property type="molecule type" value="Genomic_DNA"/>
</dbReference>
<dbReference type="PANTHER" id="PTHR14159:SF0">
    <property type="entry name" value="ATAXIN-3-RELATED"/>
    <property type="match status" value="1"/>
</dbReference>
<dbReference type="Gene3D" id="3.90.70.40">
    <property type="match status" value="1"/>
</dbReference>
<protein>
    <recommendedName>
        <fullName evidence="3">ubiquitinyl hydrolase 1</fullName>
        <ecNumber evidence="3">3.4.19.12</ecNumber>
    </recommendedName>
</protein>
<keyword evidence="4" id="KW-0645">Protease</keyword>
<dbReference type="PROSITE" id="PS50957">
    <property type="entry name" value="JOSEPHIN"/>
    <property type="match status" value="1"/>
</dbReference>
<evidence type="ECO:0000256" key="8">
    <source>
        <dbReference type="ARBA" id="ARBA00023015"/>
    </source>
</evidence>
<feature type="active site" evidence="12">
    <location>
        <position position="14"/>
    </location>
</feature>
<organism evidence="15 16">
    <name type="scientific">Bugula neritina</name>
    <name type="common">Brown bryozoan</name>
    <name type="synonym">Sertularia neritina</name>
    <dbReference type="NCBI Taxonomy" id="10212"/>
    <lineage>
        <taxon>Eukaryota</taxon>
        <taxon>Metazoa</taxon>
        <taxon>Spiralia</taxon>
        <taxon>Lophotrochozoa</taxon>
        <taxon>Bryozoa</taxon>
        <taxon>Gymnolaemata</taxon>
        <taxon>Cheilostomatida</taxon>
        <taxon>Flustrina</taxon>
        <taxon>Buguloidea</taxon>
        <taxon>Bugulidae</taxon>
        <taxon>Bugula</taxon>
    </lineage>
</organism>
<feature type="active site" description="Nucleophile" evidence="11">
    <location>
        <position position="14"/>
    </location>
</feature>
<keyword evidence="6 12" id="KW-0378">Hydrolase</keyword>
<evidence type="ECO:0000256" key="1">
    <source>
        <dbReference type="ARBA" id="ARBA00000707"/>
    </source>
</evidence>
<feature type="active site" description="Proton acceptor" evidence="11">
    <location>
        <position position="121"/>
    </location>
</feature>
<name>A0A7J7JCV4_BUGNE</name>
<evidence type="ECO:0000256" key="2">
    <source>
        <dbReference type="ARBA" id="ARBA00004123"/>
    </source>
</evidence>
<comment type="subcellular location">
    <subcellularLocation>
        <location evidence="2">Nucleus</location>
    </subcellularLocation>
</comment>
<evidence type="ECO:0000256" key="13">
    <source>
        <dbReference type="SAM" id="MobiDB-lite"/>
    </source>
</evidence>
<gene>
    <name evidence="15" type="ORF">EB796_017760</name>
</gene>
<dbReference type="AlphaFoldDB" id="A0A7J7JCV4"/>
<evidence type="ECO:0000256" key="3">
    <source>
        <dbReference type="ARBA" id="ARBA00012759"/>
    </source>
</evidence>
<keyword evidence="7" id="KW-0788">Thiol protease</keyword>
<evidence type="ECO:0000256" key="4">
    <source>
        <dbReference type="ARBA" id="ARBA00022670"/>
    </source>
</evidence>
<dbReference type="GO" id="GO:0005634">
    <property type="term" value="C:nucleus"/>
    <property type="evidence" value="ECO:0007669"/>
    <property type="project" value="UniProtKB-SubCell"/>
</dbReference>
<accession>A0A7J7JCV4</accession>
<evidence type="ECO:0000313" key="16">
    <source>
        <dbReference type="Proteomes" id="UP000593567"/>
    </source>
</evidence>
<dbReference type="Proteomes" id="UP000593567">
    <property type="component" value="Unassembled WGS sequence"/>
</dbReference>
<feature type="region of interest" description="Disordered" evidence="13">
    <location>
        <begin position="193"/>
        <end position="214"/>
    </location>
</feature>
<evidence type="ECO:0000256" key="5">
    <source>
        <dbReference type="ARBA" id="ARBA00022786"/>
    </source>
</evidence>
<evidence type="ECO:0000256" key="11">
    <source>
        <dbReference type="PIRSR" id="PIRSR633865-1"/>
    </source>
</evidence>
<evidence type="ECO:0000256" key="6">
    <source>
        <dbReference type="ARBA" id="ARBA00022801"/>
    </source>
</evidence>
<keyword evidence="5" id="KW-0833">Ubl conjugation pathway</keyword>
<keyword evidence="16" id="KW-1185">Reference proteome</keyword>
<keyword evidence="8" id="KW-0805">Transcription regulation</keyword>
<sequence>MDAIYHEKQDGLLCAQHCLNNLLQDSYYTAVDLATIGRELDNMEKTCMAAAGFDTPEFQQFINKPSENMDDSGMFSVQVLQKALEQFSLSLVNIESDEECSREAKSHPERFLAFICNFEAHWLAVRKFGHQWFNLNSMLSAPELISDLHLSMYLTQLSMEGYTIFLVLGTLPDCEANQILSLMRITQTSKPSLLPEYSQASDAPPSNEDEDDELQTAIALSLTATIAESQSTETATQPQTVEFIREQRLKRFE</sequence>
<feature type="active site" evidence="11 12">
    <location>
        <position position="136"/>
    </location>
</feature>
<dbReference type="OrthoDB" id="10063692at2759"/>
<dbReference type="Pfam" id="PF02099">
    <property type="entry name" value="Josephin"/>
    <property type="match status" value="1"/>
</dbReference>
<evidence type="ECO:0000256" key="12">
    <source>
        <dbReference type="PROSITE-ProRule" id="PRU00331"/>
    </source>
</evidence>
<dbReference type="SMART" id="SM01246">
    <property type="entry name" value="Josephin"/>
    <property type="match status" value="1"/>
</dbReference>
<dbReference type="PRINTS" id="PR01233">
    <property type="entry name" value="JOSEPHIN"/>
</dbReference>
<feature type="active site" evidence="12">
    <location>
        <position position="121"/>
    </location>
</feature>
<comment type="caution">
    <text evidence="15">The sequence shown here is derived from an EMBL/GenBank/DDBJ whole genome shotgun (WGS) entry which is preliminary data.</text>
</comment>
<keyword evidence="9" id="KW-0804">Transcription</keyword>
<dbReference type="InterPro" id="IPR006155">
    <property type="entry name" value="Josephin"/>
</dbReference>
<proteinExistence type="predicted"/>